<dbReference type="EMBL" id="WJXA01000009">
    <property type="protein sequence ID" value="KAF7132692.1"/>
    <property type="molecule type" value="Genomic_DNA"/>
</dbReference>
<reference evidence="3" key="1">
    <citation type="submission" date="2019-11" db="EMBL/GenBank/DDBJ databases">
        <authorList>
            <person name="Liu Y."/>
            <person name="Hou J."/>
            <person name="Li T.-Q."/>
            <person name="Guan C.-H."/>
            <person name="Wu X."/>
            <person name="Wu H.-Z."/>
            <person name="Ling F."/>
            <person name="Zhang R."/>
            <person name="Shi X.-G."/>
            <person name="Ren J.-P."/>
            <person name="Chen E.-F."/>
            <person name="Sun J.-M."/>
        </authorList>
    </citation>
    <scope>NUCLEOTIDE SEQUENCE</scope>
    <source>
        <strain evidence="3">Adult_tree_wgs_1</strain>
        <tissue evidence="3">Leaves</tissue>
    </source>
</reference>
<feature type="region of interest" description="Disordered" evidence="1">
    <location>
        <begin position="218"/>
        <end position="238"/>
    </location>
</feature>
<name>A0A834LES4_RHOSS</name>
<feature type="domain" description="Transposase-associated" evidence="2">
    <location>
        <begin position="35"/>
        <end position="68"/>
    </location>
</feature>
<evidence type="ECO:0000256" key="1">
    <source>
        <dbReference type="SAM" id="MobiDB-lite"/>
    </source>
</evidence>
<protein>
    <recommendedName>
        <fullName evidence="2">Transposase-associated domain-containing protein</fullName>
    </recommendedName>
</protein>
<dbReference type="OrthoDB" id="1534336at2759"/>
<dbReference type="Proteomes" id="UP000626092">
    <property type="component" value="Unassembled WGS sequence"/>
</dbReference>
<evidence type="ECO:0000259" key="2">
    <source>
        <dbReference type="Pfam" id="PF13963"/>
    </source>
</evidence>
<evidence type="ECO:0000313" key="4">
    <source>
        <dbReference type="Proteomes" id="UP000626092"/>
    </source>
</evidence>
<accession>A0A834LES4</accession>
<organism evidence="3 4">
    <name type="scientific">Rhododendron simsii</name>
    <name type="common">Sims's rhododendron</name>
    <dbReference type="NCBI Taxonomy" id="118357"/>
    <lineage>
        <taxon>Eukaryota</taxon>
        <taxon>Viridiplantae</taxon>
        <taxon>Streptophyta</taxon>
        <taxon>Embryophyta</taxon>
        <taxon>Tracheophyta</taxon>
        <taxon>Spermatophyta</taxon>
        <taxon>Magnoliopsida</taxon>
        <taxon>eudicotyledons</taxon>
        <taxon>Gunneridae</taxon>
        <taxon>Pentapetalae</taxon>
        <taxon>asterids</taxon>
        <taxon>Ericales</taxon>
        <taxon>Ericaceae</taxon>
        <taxon>Ericoideae</taxon>
        <taxon>Rhodoreae</taxon>
        <taxon>Rhododendron</taxon>
    </lineage>
</organism>
<dbReference type="InterPro" id="IPR029480">
    <property type="entry name" value="Transpos_assoc"/>
</dbReference>
<gene>
    <name evidence="3" type="ORF">RHSIM_Rhsim09G0115800</name>
</gene>
<feature type="region of interest" description="Disordered" evidence="1">
    <location>
        <begin position="371"/>
        <end position="412"/>
    </location>
</feature>
<dbReference type="AlphaFoldDB" id="A0A834LES4"/>
<proteinExistence type="predicted"/>
<feature type="compositionally biased region" description="Low complexity" evidence="1">
    <location>
        <begin position="224"/>
        <end position="237"/>
    </location>
</feature>
<comment type="caution">
    <text evidence="3">The sequence shown here is derived from an EMBL/GenBank/DDBJ whole genome shotgun (WGS) entry which is preliminary data.</text>
</comment>
<evidence type="ECO:0000313" key="3">
    <source>
        <dbReference type="EMBL" id="KAF7132692.1"/>
    </source>
</evidence>
<sequence length="500" mass="57081">MHEPIPELIKLKAYQRETTREKCANSGRAKRIKWSCGNRYNLARVVVREHLISNGFLRNYKNWVYHGESFIPLHGSQEKESVLDSDIRDDMVGMVREAIGIPYVEAGVNSDEQDAHNLGSGPNEETKAYFKLLESAQTELYPGCKNFTALSFLVRLLHTKVLGHLTDDSSFVFNFIFYALHYWWLFKPPLQTRPRTISEVLSNKKSRMDNLNASPSQLSSHAHLLQPPSQPLTSPLQDTHSTLRNSLQFWNKMSVYLQTRRQDNPEVKEIMTEYNRQVELLSEDERTIEARDRIFHSIVGKDNHGYCRTYGGGVPWSSVYKKNSGPSQTINPSSMAEIEQRIEARLIERFTSQFEKLQYHMVEYMESRGSEARQFPDAASGHRTVRDQSIGGDTPTLERGHRTPTHSPGPVEQFGQEVYLQTSRIPKYDVGEGLLISSDPDIQIDGERLGEGYCKVYVGKAIMPHVLLERPRPGVDTVGDALGRYVAWNFCDVGDRERDG</sequence>
<keyword evidence="4" id="KW-1185">Reference proteome</keyword>
<dbReference type="Pfam" id="PF13963">
    <property type="entry name" value="Transpos_assoc"/>
    <property type="match status" value="1"/>
</dbReference>